<comment type="similarity">
    <text evidence="1">Belongs to the UDPGP type 1 family.</text>
</comment>
<dbReference type="Pfam" id="PF01704">
    <property type="entry name" value="UDPGP"/>
    <property type="match status" value="1"/>
</dbReference>
<feature type="binding site" evidence="5">
    <location>
        <position position="156"/>
    </location>
    <ligand>
        <name>UTP</name>
        <dbReference type="ChEBI" id="CHEBI:46398"/>
    </ligand>
</feature>
<dbReference type="Gene3D" id="3.90.550.10">
    <property type="entry name" value="Spore Coat Polysaccharide Biosynthesis Protein SpsA, Chain A"/>
    <property type="match status" value="1"/>
</dbReference>
<evidence type="ECO:0000256" key="5">
    <source>
        <dbReference type="PIRSR" id="PIRSR000806-2"/>
    </source>
</evidence>
<dbReference type="EC" id="2.7.7.9" evidence="6"/>
<gene>
    <name evidence="6" type="ORF">PROPJV5_1448</name>
</gene>
<feature type="binding site" evidence="5">
    <location>
        <position position="91"/>
    </location>
    <ligand>
        <name>UTP</name>
        <dbReference type="ChEBI" id="CHEBI:46398"/>
    </ligand>
</feature>
<keyword evidence="3 6" id="KW-0548">Nucleotidyltransferase</keyword>
<evidence type="ECO:0000256" key="1">
    <source>
        <dbReference type="ARBA" id="ARBA00010401"/>
    </source>
</evidence>
<proteinExistence type="inferred from homology"/>
<feature type="binding site" evidence="4">
    <location>
        <position position="185"/>
    </location>
    <ligand>
        <name>substrate</name>
    </ligand>
</feature>
<dbReference type="AlphaFoldDB" id="A0A375I4S9"/>
<dbReference type="Gene3D" id="2.160.10.10">
    <property type="entry name" value="Hexapeptide repeat proteins"/>
    <property type="match status" value="1"/>
</dbReference>
<dbReference type="InterPro" id="IPR029044">
    <property type="entry name" value="Nucleotide-diphossugar_trans"/>
</dbReference>
<evidence type="ECO:0000256" key="3">
    <source>
        <dbReference type="ARBA" id="ARBA00022695"/>
    </source>
</evidence>
<dbReference type="EMBL" id="OMOH01000005">
    <property type="protein sequence ID" value="SPF68469.1"/>
    <property type="molecule type" value="Genomic_DNA"/>
</dbReference>
<evidence type="ECO:0000313" key="6">
    <source>
        <dbReference type="EMBL" id="SPF68469.1"/>
    </source>
</evidence>
<reference evidence="7" key="1">
    <citation type="submission" date="2018-02" db="EMBL/GenBank/DDBJ databases">
        <authorList>
            <person name="Hornung B."/>
        </authorList>
    </citation>
    <scope>NUCLEOTIDE SEQUENCE [LARGE SCALE GENOMIC DNA]</scope>
</reference>
<evidence type="ECO:0000256" key="4">
    <source>
        <dbReference type="PIRSR" id="PIRSR000806-1"/>
    </source>
</evidence>
<dbReference type="PIRSF" id="PIRSF000806">
    <property type="entry name" value="UDPGP"/>
    <property type="match status" value="1"/>
</dbReference>
<sequence>MSEQGLQQARQKMIDAGVGRTAVDVFSHHYEQVASGATGLISEDSIRPVDDVPGIEDIRVSDEQARQALDQTVFIKLNGGLGTSMGLSRAKTLLEVRDGRNFLDIIVAQVLAARRTYGARLPLLLMDSFNTHDDTIAALAKYPDLPVGDLPLDFLQSKEPKLWAGDLTPAEWPTDPGLEWCPPGHGDIYASLYDSGLLDMLLEAGYRYAAVANSDNLGAVPDATIAGWFAATGASWCSEVCERTPNDRKGGHLAIRKEDDRIVLRDTAQTSDEDMAYFTDETVHRYFNTNNLWWNLEALKSKLDETGGVLDLPLIRNVKTVDPKDPSSPEVIQIESAMGAAVELFDDARVLRVVRDRFVPVKKTNELLLLRSDVYEIGDDGVLRAQVERIPGIDLGPAYKFVREFDKRIPHSVGLRQAGSLTVTGDWTFGAGVQVVGDVTLGDEGGVIADGEVLQGR</sequence>
<feature type="binding site" evidence="5">
    <location>
        <position position="215"/>
    </location>
    <ligand>
        <name>UTP</name>
        <dbReference type="ChEBI" id="CHEBI:46398"/>
    </ligand>
</feature>
<keyword evidence="7" id="KW-1185">Reference proteome</keyword>
<protein>
    <submittedName>
        <fullName evidence="6">UTP-glucose-1-phosphate uridylyltransferase</fullName>
        <ecNumber evidence="6">2.7.7.9</ecNumber>
    </submittedName>
</protein>
<organism evidence="6 7">
    <name type="scientific">Propionibacterium ruminifibrarum</name>
    <dbReference type="NCBI Taxonomy" id="1962131"/>
    <lineage>
        <taxon>Bacteria</taxon>
        <taxon>Bacillati</taxon>
        <taxon>Actinomycetota</taxon>
        <taxon>Actinomycetes</taxon>
        <taxon>Propionibacteriales</taxon>
        <taxon>Propionibacteriaceae</taxon>
        <taxon>Propionibacterium</taxon>
    </lineage>
</organism>
<accession>A0A375I4S9</accession>
<keyword evidence="2 6" id="KW-0808">Transferase</keyword>
<evidence type="ECO:0000313" key="7">
    <source>
        <dbReference type="Proteomes" id="UP000265962"/>
    </source>
</evidence>
<dbReference type="RefSeq" id="WP_119715636.1">
    <property type="nucleotide sequence ID" value="NZ_OMOH01000005.1"/>
</dbReference>
<dbReference type="Proteomes" id="UP000265962">
    <property type="component" value="Unassembled WGS sequence"/>
</dbReference>
<dbReference type="PANTHER" id="PTHR43511">
    <property type="match status" value="1"/>
</dbReference>
<dbReference type="SUPFAM" id="SSF53448">
    <property type="entry name" value="Nucleotide-diphospho-sugar transferases"/>
    <property type="match status" value="1"/>
</dbReference>
<dbReference type="InterPro" id="IPR016267">
    <property type="entry name" value="UDPGP_trans"/>
</dbReference>
<dbReference type="InterPro" id="IPR002618">
    <property type="entry name" value="UDPGP_fam"/>
</dbReference>
<evidence type="ECO:0000256" key="2">
    <source>
        <dbReference type="ARBA" id="ARBA00022679"/>
    </source>
</evidence>
<dbReference type="OrthoDB" id="9804758at2"/>
<feature type="binding site" evidence="5">
    <location>
        <position position="362"/>
    </location>
    <ligand>
        <name>UTP</name>
        <dbReference type="ChEBI" id="CHEBI:46398"/>
    </ligand>
</feature>
<feature type="binding site" evidence="5">
    <location>
        <position position="184"/>
    </location>
    <ligand>
        <name>UTP</name>
        <dbReference type="ChEBI" id="CHEBI:46398"/>
    </ligand>
</feature>
<dbReference type="GO" id="GO:0006011">
    <property type="term" value="P:UDP-alpha-D-glucose metabolic process"/>
    <property type="evidence" value="ECO:0007669"/>
    <property type="project" value="InterPro"/>
</dbReference>
<name>A0A375I4S9_9ACTN</name>
<dbReference type="GO" id="GO:0003983">
    <property type="term" value="F:UTP:glucose-1-phosphate uridylyltransferase activity"/>
    <property type="evidence" value="ECO:0007669"/>
    <property type="project" value="UniProtKB-EC"/>
</dbReference>